<evidence type="ECO:0000256" key="5">
    <source>
        <dbReference type="ARBA" id="ARBA00023136"/>
    </source>
</evidence>
<dbReference type="Pfam" id="PF06781">
    <property type="entry name" value="CrgA"/>
    <property type="match status" value="2"/>
</dbReference>
<evidence type="ECO:0000256" key="2">
    <source>
        <dbReference type="ARBA" id="ARBA00022618"/>
    </source>
</evidence>
<comment type="caution">
    <text evidence="9">The sequence shown here is derived from an EMBL/GenBank/DDBJ whole genome shotgun (WGS) entry which is preliminary data.</text>
</comment>
<dbReference type="Proteomes" id="UP000660668">
    <property type="component" value="Unassembled WGS sequence"/>
</dbReference>
<comment type="function">
    <text evidence="7">Involved in cell division.</text>
</comment>
<feature type="transmembrane region" description="Helical" evidence="7">
    <location>
        <begin position="79"/>
        <end position="96"/>
    </location>
</feature>
<dbReference type="AlphaFoldDB" id="A0A930VJ61"/>
<keyword evidence="2 7" id="KW-0132">Cell division</keyword>
<protein>
    <recommendedName>
        <fullName evidence="7">Cell division protein CrgA</fullName>
    </recommendedName>
</protein>
<feature type="transmembrane region" description="Helical" evidence="7">
    <location>
        <begin position="108"/>
        <end position="129"/>
    </location>
</feature>
<accession>A0A930VJ61</accession>
<evidence type="ECO:0000256" key="8">
    <source>
        <dbReference type="SAM" id="MobiDB-lite"/>
    </source>
</evidence>
<evidence type="ECO:0000256" key="6">
    <source>
        <dbReference type="ARBA" id="ARBA00023306"/>
    </source>
</evidence>
<evidence type="ECO:0000256" key="7">
    <source>
        <dbReference type="HAMAP-Rule" id="MF_00631"/>
    </source>
</evidence>
<dbReference type="GO" id="GO:0005886">
    <property type="term" value="C:plasma membrane"/>
    <property type="evidence" value="ECO:0007669"/>
    <property type="project" value="UniProtKB-SubCell"/>
</dbReference>
<evidence type="ECO:0000313" key="9">
    <source>
        <dbReference type="EMBL" id="MBF4768534.1"/>
    </source>
</evidence>
<feature type="compositionally biased region" description="Polar residues" evidence="8">
    <location>
        <begin position="1"/>
        <end position="19"/>
    </location>
</feature>
<evidence type="ECO:0000313" key="10">
    <source>
        <dbReference type="Proteomes" id="UP000660668"/>
    </source>
</evidence>
<evidence type="ECO:0000256" key="3">
    <source>
        <dbReference type="ARBA" id="ARBA00022692"/>
    </source>
</evidence>
<keyword evidence="3 7" id="KW-0812">Transmembrane</keyword>
<keyword evidence="6 7" id="KW-0131">Cell cycle</keyword>
<keyword evidence="4 7" id="KW-1133">Transmembrane helix</keyword>
<feature type="region of interest" description="Disordered" evidence="8">
    <location>
        <begin position="1"/>
        <end position="21"/>
    </location>
</feature>
<dbReference type="InterPro" id="IPR009619">
    <property type="entry name" value="CrgA"/>
</dbReference>
<gene>
    <name evidence="7" type="primary">crgA</name>
    <name evidence="9" type="ORF">ISU10_12240</name>
</gene>
<keyword evidence="5 7" id="KW-0472">Membrane</keyword>
<reference evidence="9" key="1">
    <citation type="submission" date="2020-11" db="EMBL/GenBank/DDBJ databases">
        <title>Nocardioides cynanchi sp. nov., isolated from soil of rhizosphere of Cynanchum wilfordii.</title>
        <authorList>
            <person name="Lee J.-S."/>
            <person name="Suh M.K."/>
            <person name="Kim J.-S."/>
        </authorList>
    </citation>
    <scope>NUCLEOTIDE SEQUENCE</scope>
    <source>
        <strain evidence="9">KCTC 19276</strain>
    </source>
</reference>
<organism evidence="9 10">
    <name type="scientific">Nocardioides agariphilus</name>
    <dbReference type="NCBI Taxonomy" id="433664"/>
    <lineage>
        <taxon>Bacteria</taxon>
        <taxon>Bacillati</taxon>
        <taxon>Actinomycetota</taxon>
        <taxon>Actinomycetes</taxon>
        <taxon>Propionibacteriales</taxon>
        <taxon>Nocardioidaceae</taxon>
        <taxon>Nocardioides</taxon>
    </lineage>
</organism>
<dbReference type="GO" id="GO:0051301">
    <property type="term" value="P:cell division"/>
    <property type="evidence" value="ECO:0007669"/>
    <property type="project" value="UniProtKB-UniRule"/>
</dbReference>
<comment type="similarity">
    <text evidence="7">Belongs to the CrgA family.</text>
</comment>
<name>A0A930VJ61_9ACTN</name>
<evidence type="ECO:0000256" key="4">
    <source>
        <dbReference type="ARBA" id="ARBA00022989"/>
    </source>
</evidence>
<feature type="transmembrane region" description="Helical" evidence="7">
    <location>
        <begin position="34"/>
        <end position="53"/>
    </location>
</feature>
<comment type="subcellular location">
    <subcellularLocation>
        <location evidence="7">Cell membrane</location>
        <topology evidence="7">Multi-pass membrane protein</topology>
    </subcellularLocation>
</comment>
<dbReference type="EMBL" id="JADKPO010000014">
    <property type="protein sequence ID" value="MBF4768534.1"/>
    <property type="molecule type" value="Genomic_DNA"/>
</dbReference>
<dbReference type="HAMAP" id="MF_00631">
    <property type="entry name" value="CrgA"/>
    <property type="match status" value="1"/>
</dbReference>
<keyword evidence="10" id="KW-1185">Reference proteome</keyword>
<comment type="caution">
    <text evidence="7">Lacks conserved residue(s) required for the propagation of feature annotation.</text>
</comment>
<sequence>MAPQSRSKPVRSLSRSKSSGFLDPQRGPMLTPRFIAALVLVVLGVAWIAYYYLAVRVDPTVFPEPKPGQPGFMADLKNWNYAIGLGAVMVGLFVAAHPSTPLGRNRGVVITMLSCFLIGLIWICTYYVFTGTHLDKIPVFNDLGQYNLMVGIAFMAVGFSYATRWE</sequence>
<keyword evidence="1 7" id="KW-1003">Cell membrane</keyword>
<proteinExistence type="inferred from homology"/>
<feature type="transmembrane region" description="Helical" evidence="7">
    <location>
        <begin position="144"/>
        <end position="162"/>
    </location>
</feature>
<evidence type="ECO:0000256" key="1">
    <source>
        <dbReference type="ARBA" id="ARBA00022475"/>
    </source>
</evidence>